<dbReference type="SUPFAM" id="SSF47943">
    <property type="entry name" value="Retrovirus capsid protein, N-terminal core domain"/>
    <property type="match status" value="1"/>
</dbReference>
<dbReference type="Pfam" id="PF19317">
    <property type="entry name" value="Gag_p24_C"/>
    <property type="match status" value="1"/>
</dbReference>
<dbReference type="Gene3D" id="1.10.150.490">
    <property type="entry name" value="Retroviral GAG p10 protein"/>
    <property type="match status" value="1"/>
</dbReference>
<feature type="region of interest" description="Disordered" evidence="7">
    <location>
        <begin position="58"/>
        <end position="134"/>
    </location>
</feature>
<keyword evidence="4" id="KW-0391">Immunity</keyword>
<dbReference type="Pfam" id="PF02337">
    <property type="entry name" value="Gag_p10"/>
    <property type="match status" value="1"/>
</dbReference>
<keyword evidence="2" id="KW-0547">Nucleotide-binding</keyword>
<evidence type="ECO:0000256" key="2">
    <source>
        <dbReference type="ARBA" id="ARBA00022741"/>
    </source>
</evidence>
<dbReference type="InterPro" id="IPR027417">
    <property type="entry name" value="P-loop_NTPase"/>
</dbReference>
<evidence type="ECO:0000313" key="9">
    <source>
        <dbReference type="EMBL" id="KAF6378828.1"/>
    </source>
</evidence>
<dbReference type="GO" id="GO:0045087">
    <property type="term" value="P:innate immune response"/>
    <property type="evidence" value="ECO:0007669"/>
    <property type="project" value="UniProtKB-KW"/>
</dbReference>
<sequence>MVPEDGTVNLETWTKVEEQLKNYYSYHGSVKVLANIFSLWNSICDTLAPEAKTVELSQTLNSPSTPPKEDTSLLSPAQSKSNVAMPTDQKENKYHKHDHWSFPVSREERGPPIQNRLPKLERKPKPGPAVPMSSMSKFQRVIREAEANGDLEFSLCFPVAYENEFGEDENPTWEPIPYKTLKELKLACSEYGPLAPYTQTLVEILASKWMTPYDWSQVCKACLSGGDYLLWKTEYDDLAKRAVATSKNSRGGITLDMILGEGDFNTAQEQMYMPKEALIKVTSCAVNAWKSLPYTAGETTTLTEVKQKVEEPYQDFLSRLMQAVKSVINNQEPADILINQLAFENANNTCQALLRPIRRTGTINDFIKQCADGDSKNDSWIFALAVLLSSMFVYNSMSTINHQALEQLHYVTELTKLIRAKSSPSWAEVDDSAEFVSFFPGFVWVLRDFMLELMLDRRTLTEDEYLENAVKLLADAKTKSLREGIIVTGNRLGTLAKAYVDAINSGAVPCLENAVITLAECVNSVAVQKAADHYSQQMAQRVNFPTDTLQELLGLHTACEKEAIAIFIEHSFKNDKWEFQKKCMGIIEKKKEDFLLKNEEESLKYCQAQLRQLSEPLMEGISKGTFSVPGGYILYSEEMNKVERSYALVPGKGVKVRNKKMGEDQHMKDRVFVGSFGKSMMIGLYVK</sequence>
<evidence type="ECO:0000256" key="1">
    <source>
        <dbReference type="ARBA" id="ARBA00022588"/>
    </source>
</evidence>
<dbReference type="SUPFAM" id="SSF48340">
    <property type="entry name" value="Interferon-induced guanylate-binding protein 1 (GBP1), C-terminal domain"/>
    <property type="match status" value="1"/>
</dbReference>
<dbReference type="InterPro" id="IPR008919">
    <property type="entry name" value="Retrov_capsid_N"/>
</dbReference>
<dbReference type="Pfam" id="PF02263">
    <property type="entry name" value="GBP"/>
    <property type="match status" value="1"/>
</dbReference>
<evidence type="ECO:0000259" key="8">
    <source>
        <dbReference type="PROSITE" id="PS51715"/>
    </source>
</evidence>
<dbReference type="InterPro" id="IPR045345">
    <property type="entry name" value="Gag_p24_C"/>
</dbReference>
<dbReference type="GO" id="GO:0005198">
    <property type="term" value="F:structural molecule activity"/>
    <property type="evidence" value="ECO:0007669"/>
    <property type="project" value="InterPro"/>
</dbReference>
<dbReference type="PROSITE" id="PS51715">
    <property type="entry name" value="G_GB1_RHD3"/>
    <property type="match status" value="1"/>
</dbReference>
<gene>
    <name evidence="9" type="ORF">mMyoMyo1_009725</name>
</gene>
<organism evidence="9 10">
    <name type="scientific">Myotis myotis</name>
    <name type="common">Greater mouse-eared bat</name>
    <name type="synonym">Vespertilio myotis</name>
    <dbReference type="NCBI Taxonomy" id="51298"/>
    <lineage>
        <taxon>Eukaryota</taxon>
        <taxon>Metazoa</taxon>
        <taxon>Chordata</taxon>
        <taxon>Craniata</taxon>
        <taxon>Vertebrata</taxon>
        <taxon>Euteleostomi</taxon>
        <taxon>Mammalia</taxon>
        <taxon>Eutheria</taxon>
        <taxon>Laurasiatheria</taxon>
        <taxon>Chiroptera</taxon>
        <taxon>Yangochiroptera</taxon>
        <taxon>Vespertilionidae</taxon>
        <taxon>Myotis</taxon>
    </lineage>
</organism>
<accession>A0A7J7ZXJ7</accession>
<dbReference type="Pfam" id="PF02841">
    <property type="entry name" value="GBP_C"/>
    <property type="match status" value="1"/>
</dbReference>
<dbReference type="VEuPathDB" id="HostDB:LOC118675953"/>
<proteinExistence type="inferred from homology"/>
<dbReference type="PANTHER" id="PTHR10751">
    <property type="entry name" value="GUANYLATE BINDING PROTEIN"/>
    <property type="match status" value="1"/>
</dbReference>
<dbReference type="EMBL" id="JABWUV010000002">
    <property type="protein sequence ID" value="KAF6378828.1"/>
    <property type="molecule type" value="Genomic_DNA"/>
</dbReference>
<dbReference type="SUPFAM" id="SSF47836">
    <property type="entry name" value="Retroviral matrix proteins"/>
    <property type="match status" value="1"/>
</dbReference>
<evidence type="ECO:0000256" key="7">
    <source>
        <dbReference type="SAM" id="MobiDB-lite"/>
    </source>
</evidence>
<reference evidence="9 10" key="1">
    <citation type="journal article" date="2020" name="Nature">
        <title>Six reference-quality genomes reveal evolution of bat adaptations.</title>
        <authorList>
            <person name="Jebb D."/>
            <person name="Huang Z."/>
            <person name="Pippel M."/>
            <person name="Hughes G.M."/>
            <person name="Lavrichenko K."/>
            <person name="Devanna P."/>
            <person name="Winkler S."/>
            <person name="Jermiin L.S."/>
            <person name="Skirmuntt E.C."/>
            <person name="Katzourakis A."/>
            <person name="Burkitt-Gray L."/>
            <person name="Ray D.A."/>
            <person name="Sullivan K.A.M."/>
            <person name="Roscito J.G."/>
            <person name="Kirilenko B.M."/>
            <person name="Davalos L.M."/>
            <person name="Corthals A.P."/>
            <person name="Power M.L."/>
            <person name="Jones G."/>
            <person name="Ransome R.D."/>
            <person name="Dechmann D.K.N."/>
            <person name="Locatelli A.G."/>
            <person name="Puechmaille S.J."/>
            <person name="Fedrigo O."/>
            <person name="Jarvis E.D."/>
            <person name="Hiller M."/>
            <person name="Vernes S.C."/>
            <person name="Myers E.W."/>
            <person name="Teeling E.C."/>
        </authorList>
    </citation>
    <scope>NUCLEOTIDE SEQUENCE [LARGE SCALE GENOMIC DNA]</scope>
    <source>
        <strain evidence="9">MMyoMyo1</strain>
        <tissue evidence="9">Flight muscle</tissue>
    </source>
</reference>
<dbReference type="SUPFAM" id="SSF47353">
    <property type="entry name" value="Retrovirus capsid dimerization domain-like"/>
    <property type="match status" value="1"/>
</dbReference>
<evidence type="ECO:0000313" key="10">
    <source>
        <dbReference type="Proteomes" id="UP000527355"/>
    </source>
</evidence>
<dbReference type="AlphaFoldDB" id="A0A7J7ZXJ7"/>
<dbReference type="Gene3D" id="3.40.50.300">
    <property type="entry name" value="P-loop containing nucleotide triphosphate hydrolases"/>
    <property type="match status" value="1"/>
</dbReference>
<keyword evidence="3" id="KW-0378">Hydrolase</keyword>
<dbReference type="InterPro" id="IPR038124">
    <property type="entry name" value="B_retro_matrix_sf"/>
</dbReference>
<dbReference type="InterPro" id="IPR010999">
    <property type="entry name" value="Retrovr_matrix"/>
</dbReference>
<dbReference type="InterPro" id="IPR015894">
    <property type="entry name" value="Guanylate-bd_N"/>
</dbReference>
<dbReference type="InterPro" id="IPR030386">
    <property type="entry name" value="G_GB1_RHD3_dom"/>
</dbReference>
<dbReference type="Gene3D" id="1.20.1000.10">
    <property type="entry name" value="Guanylate-binding protein, C-terminal domain"/>
    <property type="match status" value="1"/>
</dbReference>
<evidence type="ECO:0000256" key="3">
    <source>
        <dbReference type="ARBA" id="ARBA00022801"/>
    </source>
</evidence>
<comment type="similarity">
    <text evidence="6">Belongs to the TRAFAC class dynamin-like GTPase superfamily. GB1/RHD3 GTPase family.</text>
</comment>
<dbReference type="InterPro" id="IPR037684">
    <property type="entry name" value="GBP_C"/>
</dbReference>
<feature type="compositionally biased region" description="Polar residues" evidence="7">
    <location>
        <begin position="72"/>
        <end position="84"/>
    </location>
</feature>
<keyword evidence="5" id="KW-0342">GTP-binding</keyword>
<dbReference type="InterPro" id="IPR003322">
    <property type="entry name" value="B_retro_matrix"/>
</dbReference>
<dbReference type="Proteomes" id="UP000527355">
    <property type="component" value="Unassembled WGS sequence"/>
</dbReference>
<protein>
    <recommendedName>
        <fullName evidence="8">GB1/RHD3-type G domain-containing protein</fullName>
    </recommendedName>
</protein>
<comment type="caution">
    <text evidence="9">The sequence shown here is derived from an EMBL/GenBank/DDBJ whole genome shotgun (WGS) entry which is preliminary data.</text>
</comment>
<dbReference type="GO" id="GO:0016032">
    <property type="term" value="P:viral process"/>
    <property type="evidence" value="ECO:0007669"/>
    <property type="project" value="InterPro"/>
</dbReference>
<evidence type="ECO:0000256" key="6">
    <source>
        <dbReference type="PROSITE-ProRule" id="PRU01052"/>
    </source>
</evidence>
<keyword evidence="1" id="KW-0399">Innate immunity</keyword>
<keyword evidence="10" id="KW-1185">Reference proteome</keyword>
<dbReference type="InterPro" id="IPR036543">
    <property type="entry name" value="Guanylate-bd_C_sf"/>
</dbReference>
<dbReference type="InterPro" id="IPR008916">
    <property type="entry name" value="Retrov_capsid_C"/>
</dbReference>
<feature type="domain" description="GB1/RHD3-type G" evidence="8">
    <location>
        <begin position="373"/>
        <end position="473"/>
    </location>
</feature>
<dbReference type="VEuPathDB" id="HostDB:LOC118675564"/>
<dbReference type="Gene3D" id="1.10.1200.30">
    <property type="match status" value="1"/>
</dbReference>
<dbReference type="GO" id="GO:0003924">
    <property type="term" value="F:GTPase activity"/>
    <property type="evidence" value="ECO:0007669"/>
    <property type="project" value="InterPro"/>
</dbReference>
<dbReference type="GO" id="GO:0005525">
    <property type="term" value="F:GTP binding"/>
    <property type="evidence" value="ECO:0007669"/>
    <property type="project" value="UniProtKB-KW"/>
</dbReference>
<dbReference type="CDD" id="cd16269">
    <property type="entry name" value="GBP_C"/>
    <property type="match status" value="1"/>
</dbReference>
<dbReference type="InterPro" id="IPR003191">
    <property type="entry name" value="Guanylate-bd/ATL_C"/>
</dbReference>
<dbReference type="Gene3D" id="1.10.375.10">
    <property type="entry name" value="Human Immunodeficiency Virus Type 1 Capsid Protein"/>
    <property type="match status" value="1"/>
</dbReference>
<evidence type="ECO:0000256" key="4">
    <source>
        <dbReference type="ARBA" id="ARBA00022859"/>
    </source>
</evidence>
<dbReference type="Pfam" id="PF00607">
    <property type="entry name" value="Gag_p24"/>
    <property type="match status" value="1"/>
</dbReference>
<evidence type="ECO:0000256" key="5">
    <source>
        <dbReference type="ARBA" id="ARBA00023134"/>
    </source>
</evidence>
<dbReference type="SUPFAM" id="SSF52540">
    <property type="entry name" value="P-loop containing nucleoside triphosphate hydrolases"/>
    <property type="match status" value="1"/>
</dbReference>
<name>A0A7J7ZXJ7_MYOMY</name>